<dbReference type="EMBL" id="JAIWJY010000002">
    <property type="protein sequence ID" value="MDE1205918.1"/>
    <property type="molecule type" value="Genomic_DNA"/>
</dbReference>
<keyword evidence="2" id="KW-1185">Reference proteome</keyword>
<dbReference type="AlphaFoldDB" id="A0A9X4EL89"/>
<evidence type="ECO:0000313" key="2">
    <source>
        <dbReference type="Proteomes" id="UP001149303"/>
    </source>
</evidence>
<dbReference type="RefSeq" id="WP_274639251.1">
    <property type="nucleotide sequence ID" value="NZ_JAIWJY010000002.1"/>
</dbReference>
<accession>A0A9X4EL89</accession>
<reference evidence="1" key="1">
    <citation type="submission" date="2021-09" db="EMBL/GenBank/DDBJ databases">
        <authorList>
            <person name="Smyrli M."/>
        </authorList>
    </citation>
    <scope>NUCLEOTIDE SEQUENCE</scope>
    <source>
        <strain evidence="1">LAR25</strain>
    </source>
</reference>
<sequence>MKTKIISFFLLLTTILSYSQEEEKEKSGNGKDLFSKVYTHYSEKRISYITLKDGTEIIGHKRDVDRKKGQIYYIKIKNKETGKKLKFDSDQIKEMYLYPSGIQKAFKTLNHVYDARQWERSDLNNDVLRQGYIYFQNNKVSLKNRKKSKEYLMQLVNPAFAKYIEVYGDPRAKSTTRLGIGPISVAGGLAKSYYVKKNDEIFWLQKKNLKDNYDNLFGDCEEFKKKYPKKKLKWRYFSEYISEYTKMKSKA</sequence>
<protein>
    <submittedName>
        <fullName evidence="1">Uncharacterized protein</fullName>
    </submittedName>
</protein>
<gene>
    <name evidence="1" type="ORF">LCI24_03835</name>
</gene>
<name>A0A9X4EL89_9FLAO</name>
<comment type="caution">
    <text evidence="1">The sequence shown here is derived from an EMBL/GenBank/DDBJ whole genome shotgun (WGS) entry which is preliminary data.</text>
</comment>
<proteinExistence type="predicted"/>
<evidence type="ECO:0000313" key="1">
    <source>
        <dbReference type="EMBL" id="MDE1205918.1"/>
    </source>
</evidence>
<organism evidence="1 2">
    <name type="scientific">Tenacibaculum larymnensis</name>
    <dbReference type="NCBI Taxonomy" id="2878201"/>
    <lineage>
        <taxon>Bacteria</taxon>
        <taxon>Pseudomonadati</taxon>
        <taxon>Bacteroidota</taxon>
        <taxon>Flavobacteriia</taxon>
        <taxon>Flavobacteriales</taxon>
        <taxon>Flavobacteriaceae</taxon>
        <taxon>Tenacibaculum</taxon>
    </lineage>
</organism>
<dbReference type="Proteomes" id="UP001149303">
    <property type="component" value="Unassembled WGS sequence"/>
</dbReference>